<comment type="cofactor">
    <cofactor evidence="2">
        <name>Mn(2+)</name>
        <dbReference type="ChEBI" id="CHEBI:29035"/>
    </cofactor>
</comment>
<keyword evidence="9" id="KW-0645">Protease</keyword>
<dbReference type="Gene3D" id="3.40.350.10">
    <property type="entry name" value="Creatinase/prolidase N-terminal domain"/>
    <property type="match status" value="1"/>
</dbReference>
<keyword evidence="6" id="KW-0378">Hydrolase</keyword>
<comment type="catalytic activity">
    <reaction evidence="1">
        <text>Release of any N-terminal amino acid, including proline, that is linked to proline, even from a dipeptide or tripeptide.</text>
        <dbReference type="EC" id="3.4.11.9"/>
    </reaction>
</comment>
<sequence>MKKEFFITNRENVIKEMKDNSILVIFAGEAPQKSADEAYAFTPNRNFYYLTGSNREKMILMISNINNKISQTLFIEKSDPVLAKWVGERMSSSEASEISGIQDIQYLEDFEASINRLILTYEVENLYLDLERREFDSLPTRATMFAKLVSERYPQLKIKNIYHVLENLRLIKTEEEVAEIRKAISITKDGIENLMKNAKPGMMEYQIEAYFDFVLKCAGVTDYAFKTIAASGVNGTVLHYSDNNSKTQDGDLILFDLGAQWNYYNGDISRTFPLNGKFTERQKQIYNLVLKAQLETIKAIKPGVPYTRLNEITKEVLAEGLKELGIIKESTELSKYYYHNVTHYLGLDTHDVGSREIELKPGMILTVEPGLYIAEEKIGIRIEDNVLVTEDGNENLSKDIIKSIEDIEAFMNNR</sequence>
<evidence type="ECO:0000256" key="3">
    <source>
        <dbReference type="ARBA" id="ARBA00008766"/>
    </source>
</evidence>
<keyword evidence="5" id="KW-0479">Metal-binding</keyword>
<dbReference type="InterPro" id="IPR052433">
    <property type="entry name" value="X-Pro_dipept-like"/>
</dbReference>
<organism evidence="9 10">
    <name type="scientific">Clostridium omnivorum</name>
    <dbReference type="NCBI Taxonomy" id="1604902"/>
    <lineage>
        <taxon>Bacteria</taxon>
        <taxon>Bacillati</taxon>
        <taxon>Bacillota</taxon>
        <taxon>Clostridia</taxon>
        <taxon>Eubacteriales</taxon>
        <taxon>Clostridiaceae</taxon>
        <taxon>Clostridium</taxon>
    </lineage>
</organism>
<dbReference type="InterPro" id="IPR001714">
    <property type="entry name" value="Pept_M24_MAP"/>
</dbReference>
<evidence type="ECO:0000256" key="4">
    <source>
        <dbReference type="ARBA" id="ARBA00012574"/>
    </source>
</evidence>
<evidence type="ECO:0000256" key="2">
    <source>
        <dbReference type="ARBA" id="ARBA00001936"/>
    </source>
</evidence>
<evidence type="ECO:0000259" key="8">
    <source>
        <dbReference type="SMART" id="SM01011"/>
    </source>
</evidence>
<evidence type="ECO:0000256" key="6">
    <source>
        <dbReference type="ARBA" id="ARBA00022801"/>
    </source>
</evidence>
<evidence type="ECO:0000256" key="1">
    <source>
        <dbReference type="ARBA" id="ARBA00001424"/>
    </source>
</evidence>
<dbReference type="PANTHER" id="PTHR43226:SF4">
    <property type="entry name" value="XAA-PRO AMINOPEPTIDASE 3"/>
    <property type="match status" value="1"/>
</dbReference>
<dbReference type="EC" id="3.4.11.9" evidence="4"/>
<dbReference type="PRINTS" id="PR00599">
    <property type="entry name" value="MAPEPTIDASE"/>
</dbReference>
<dbReference type="Proteomes" id="UP001208567">
    <property type="component" value="Unassembled WGS sequence"/>
</dbReference>
<dbReference type="CDD" id="cd01087">
    <property type="entry name" value="Prolidase"/>
    <property type="match status" value="1"/>
</dbReference>
<dbReference type="RefSeq" id="WP_264849131.1">
    <property type="nucleotide sequence ID" value="NZ_BRXR01000001.1"/>
</dbReference>
<dbReference type="GO" id="GO:0004177">
    <property type="term" value="F:aminopeptidase activity"/>
    <property type="evidence" value="ECO:0007669"/>
    <property type="project" value="UniProtKB-KW"/>
</dbReference>
<evidence type="ECO:0000313" key="9">
    <source>
        <dbReference type="EMBL" id="GLC29855.1"/>
    </source>
</evidence>
<dbReference type="Pfam" id="PF05195">
    <property type="entry name" value="AMP_N"/>
    <property type="match status" value="1"/>
</dbReference>
<dbReference type="InterPro" id="IPR029149">
    <property type="entry name" value="Creatin/AminoP/Spt16_N"/>
</dbReference>
<proteinExistence type="inferred from homology"/>
<dbReference type="SUPFAM" id="SSF53092">
    <property type="entry name" value="Creatinase/prolidase N-terminal domain"/>
    <property type="match status" value="1"/>
</dbReference>
<keyword evidence="7" id="KW-0464">Manganese</keyword>
<keyword evidence="10" id="KW-1185">Reference proteome</keyword>
<dbReference type="SMART" id="SM01011">
    <property type="entry name" value="AMP_N"/>
    <property type="match status" value="1"/>
</dbReference>
<dbReference type="InterPro" id="IPR000994">
    <property type="entry name" value="Pept_M24"/>
</dbReference>
<evidence type="ECO:0000256" key="5">
    <source>
        <dbReference type="ARBA" id="ARBA00022723"/>
    </source>
</evidence>
<dbReference type="Pfam" id="PF00557">
    <property type="entry name" value="Peptidase_M24"/>
    <property type="match status" value="1"/>
</dbReference>
<reference evidence="9 10" key="1">
    <citation type="journal article" date="2024" name="Int. J. Syst. Evol. Microbiol.">
        <title>Clostridium omnivorum sp. nov., isolated from anoxic soil under the treatment of reductive soil disinfestation.</title>
        <authorList>
            <person name="Ueki A."/>
            <person name="Tonouchi A."/>
            <person name="Kaku N."/>
            <person name="Honma S."/>
            <person name="Ueki K."/>
        </authorList>
    </citation>
    <scope>NUCLEOTIDE SEQUENCE [LARGE SCALE GENOMIC DNA]</scope>
    <source>
        <strain evidence="9 10">E14</strain>
    </source>
</reference>
<dbReference type="InterPro" id="IPR036005">
    <property type="entry name" value="Creatinase/aminopeptidase-like"/>
</dbReference>
<comment type="similarity">
    <text evidence="3">Belongs to the peptidase M24B family.</text>
</comment>
<protein>
    <recommendedName>
        <fullName evidence="4">Xaa-Pro aminopeptidase</fullName>
        <ecNumber evidence="4">3.4.11.9</ecNumber>
    </recommendedName>
</protein>
<comment type="caution">
    <text evidence="9">The sequence shown here is derived from an EMBL/GenBank/DDBJ whole genome shotgun (WGS) entry which is preliminary data.</text>
</comment>
<dbReference type="SUPFAM" id="SSF55920">
    <property type="entry name" value="Creatinase/aminopeptidase"/>
    <property type="match status" value="1"/>
</dbReference>
<feature type="domain" description="Aminopeptidase P N-terminal" evidence="8">
    <location>
        <begin position="1"/>
        <end position="136"/>
    </location>
</feature>
<dbReference type="Gene3D" id="3.90.230.10">
    <property type="entry name" value="Creatinase/methionine aminopeptidase superfamily"/>
    <property type="match status" value="1"/>
</dbReference>
<accession>A0ABQ5N3V3</accession>
<dbReference type="EMBL" id="BRXR01000001">
    <property type="protein sequence ID" value="GLC29855.1"/>
    <property type="molecule type" value="Genomic_DNA"/>
</dbReference>
<evidence type="ECO:0000256" key="7">
    <source>
        <dbReference type="ARBA" id="ARBA00023211"/>
    </source>
</evidence>
<keyword evidence="9" id="KW-0031">Aminopeptidase</keyword>
<dbReference type="InterPro" id="IPR007865">
    <property type="entry name" value="Aminopep_P_N"/>
</dbReference>
<evidence type="ECO:0000313" key="10">
    <source>
        <dbReference type="Proteomes" id="UP001208567"/>
    </source>
</evidence>
<gene>
    <name evidence="9" type="primary">pepP</name>
    <name evidence="9" type="ORF">bsdE14_12650</name>
</gene>
<dbReference type="PANTHER" id="PTHR43226">
    <property type="entry name" value="XAA-PRO AMINOPEPTIDASE 3"/>
    <property type="match status" value="1"/>
</dbReference>
<name>A0ABQ5N3V3_9CLOT</name>